<dbReference type="Pfam" id="PF06979">
    <property type="entry name" value="TMEM70"/>
    <property type="match status" value="1"/>
</dbReference>
<proteinExistence type="predicted"/>
<evidence type="ECO:0000256" key="1">
    <source>
        <dbReference type="SAM" id="Phobius"/>
    </source>
</evidence>
<name>A0A8W8HW63_MAGGI</name>
<dbReference type="AlphaFoldDB" id="A0A8W8HW63"/>
<dbReference type="InterPro" id="IPR026100">
    <property type="entry name" value="Tmem223"/>
</dbReference>
<keyword evidence="1" id="KW-0472">Membrane</keyword>
<dbReference type="InterPro" id="IPR045325">
    <property type="entry name" value="TMEM70/TMEM186/TMEM223"/>
</dbReference>
<evidence type="ECO:0000313" key="2">
    <source>
        <dbReference type="EnsemblMetazoa" id="G11217.9:cds"/>
    </source>
</evidence>
<feature type="transmembrane region" description="Helical" evidence="1">
    <location>
        <begin position="113"/>
        <end position="133"/>
    </location>
</feature>
<organism evidence="2 3">
    <name type="scientific">Magallana gigas</name>
    <name type="common">Pacific oyster</name>
    <name type="synonym">Crassostrea gigas</name>
    <dbReference type="NCBI Taxonomy" id="29159"/>
    <lineage>
        <taxon>Eukaryota</taxon>
        <taxon>Metazoa</taxon>
        <taxon>Spiralia</taxon>
        <taxon>Lophotrochozoa</taxon>
        <taxon>Mollusca</taxon>
        <taxon>Bivalvia</taxon>
        <taxon>Autobranchia</taxon>
        <taxon>Pteriomorphia</taxon>
        <taxon>Ostreida</taxon>
        <taxon>Ostreoidea</taxon>
        <taxon>Ostreidae</taxon>
        <taxon>Magallana</taxon>
    </lineage>
</organism>
<protein>
    <submittedName>
        <fullName evidence="2">Uncharacterized protein</fullName>
    </submittedName>
</protein>
<dbReference type="Proteomes" id="UP000005408">
    <property type="component" value="Unassembled WGS sequence"/>
</dbReference>
<feature type="transmembrane region" description="Helical" evidence="1">
    <location>
        <begin position="161"/>
        <end position="183"/>
    </location>
</feature>
<dbReference type="PANTHER" id="PTHR14549:SF2">
    <property type="entry name" value="TRANSMEMBRANE PROTEIN 223"/>
    <property type="match status" value="1"/>
</dbReference>
<dbReference type="GO" id="GO:0005739">
    <property type="term" value="C:mitochondrion"/>
    <property type="evidence" value="ECO:0007669"/>
    <property type="project" value="TreeGrafter"/>
</dbReference>
<dbReference type="PANTHER" id="PTHR14549">
    <property type="entry name" value="TRANSMEMBRANE PROTEIN 223"/>
    <property type="match status" value="1"/>
</dbReference>
<keyword evidence="1" id="KW-0812">Transmembrane</keyword>
<keyword evidence="1" id="KW-1133">Transmembrane helix</keyword>
<accession>A0A8W8HW63</accession>
<keyword evidence="3" id="KW-1185">Reference proteome</keyword>
<sequence>MITKRSPCVICPFNRNMQGITRLFNSSARLSLLKNNASLISAVYKTNSMHFPNFLKSDSPTYCCMLCVGYKSRRGRYSEEKFDWEIDHPFDDDSKVEMDTEVFTDEGRTRYHFMLKGFGVMCYIFFCNLGYFIRLRLNELKRGKPKTTSWRESVYWENKGFTGFMTLSYLLAITVPIVSFWICHRCVRSLWLLRGGKTVRVQTFSPFFLPNTYEVPIQNISGLNSRGGEKYVMFQLKKLNNKILPLTMSSMTGTFKEPLLYDSYIGQYRNLKAE</sequence>
<reference evidence="2" key="1">
    <citation type="submission" date="2022-08" db="UniProtKB">
        <authorList>
            <consortium name="EnsemblMetazoa"/>
        </authorList>
    </citation>
    <scope>IDENTIFICATION</scope>
    <source>
        <strain evidence="2">05x7-T-G4-1.051#20</strain>
    </source>
</reference>
<evidence type="ECO:0000313" key="3">
    <source>
        <dbReference type="Proteomes" id="UP000005408"/>
    </source>
</evidence>
<dbReference type="EnsemblMetazoa" id="G11217.9">
    <property type="protein sequence ID" value="G11217.9:cds"/>
    <property type="gene ID" value="G11217"/>
</dbReference>